<dbReference type="EMBL" id="ML213596">
    <property type="protein sequence ID" value="TFK40664.1"/>
    <property type="molecule type" value="Genomic_DNA"/>
</dbReference>
<reference evidence="2 3" key="1">
    <citation type="journal article" date="2019" name="Nat. Ecol. Evol.">
        <title>Megaphylogeny resolves global patterns of mushroom evolution.</title>
        <authorList>
            <person name="Varga T."/>
            <person name="Krizsan K."/>
            <person name="Foldi C."/>
            <person name="Dima B."/>
            <person name="Sanchez-Garcia M."/>
            <person name="Sanchez-Ramirez S."/>
            <person name="Szollosi G.J."/>
            <person name="Szarkandi J.G."/>
            <person name="Papp V."/>
            <person name="Albert L."/>
            <person name="Andreopoulos W."/>
            <person name="Angelini C."/>
            <person name="Antonin V."/>
            <person name="Barry K.W."/>
            <person name="Bougher N.L."/>
            <person name="Buchanan P."/>
            <person name="Buyck B."/>
            <person name="Bense V."/>
            <person name="Catcheside P."/>
            <person name="Chovatia M."/>
            <person name="Cooper J."/>
            <person name="Damon W."/>
            <person name="Desjardin D."/>
            <person name="Finy P."/>
            <person name="Geml J."/>
            <person name="Haridas S."/>
            <person name="Hughes K."/>
            <person name="Justo A."/>
            <person name="Karasinski D."/>
            <person name="Kautmanova I."/>
            <person name="Kiss B."/>
            <person name="Kocsube S."/>
            <person name="Kotiranta H."/>
            <person name="LaButti K.M."/>
            <person name="Lechner B.E."/>
            <person name="Liimatainen K."/>
            <person name="Lipzen A."/>
            <person name="Lukacs Z."/>
            <person name="Mihaltcheva S."/>
            <person name="Morgado L.N."/>
            <person name="Niskanen T."/>
            <person name="Noordeloos M.E."/>
            <person name="Ohm R.A."/>
            <person name="Ortiz-Santana B."/>
            <person name="Ovrebo C."/>
            <person name="Racz N."/>
            <person name="Riley R."/>
            <person name="Savchenko A."/>
            <person name="Shiryaev A."/>
            <person name="Soop K."/>
            <person name="Spirin V."/>
            <person name="Szebenyi C."/>
            <person name="Tomsovsky M."/>
            <person name="Tulloss R.E."/>
            <person name="Uehling J."/>
            <person name="Grigoriev I.V."/>
            <person name="Vagvolgyi C."/>
            <person name="Papp T."/>
            <person name="Martin F.M."/>
            <person name="Miettinen O."/>
            <person name="Hibbett D.S."/>
            <person name="Nagy L.G."/>
        </authorList>
    </citation>
    <scope>NUCLEOTIDE SEQUENCE [LARGE SCALE GENOMIC DNA]</scope>
    <source>
        <strain evidence="2 3">CBS 166.37</strain>
    </source>
</reference>
<sequence length="340" mass="36972">MSEEVSTLSEGLQSARQHRPTHSTVSVHTREEILAISGLLDRPASSSNLPSPRGSYEISPPRSRLTSGPGGRYINDRHQVPPPPSNPPPAPPVARVKPTYFVVPDDNPDQSHLHPSSAASHSLTFPLTKPKLAQILTDTTAEMDTPPLTSSASRSSFASSNRSYDQLSPVLPTPQALMEFMQKLTIIGEQQFLGEHPRQFPQPEASFYDDFHDGGVLPRDEIESQWSKQTQESQSGKTESISTGGSVDTLSLQLGSAQARNAPGSFSRFFSKSSKDKSNGSKDNAADEAAEAEKKRLKKEAKALREKQLSEARKQAAANRTVHAQKETPAMFGGMAFTLM</sequence>
<keyword evidence="3" id="KW-1185">Reference proteome</keyword>
<dbReference type="Proteomes" id="UP000308652">
    <property type="component" value="Unassembled WGS sequence"/>
</dbReference>
<feature type="region of interest" description="Disordered" evidence="1">
    <location>
        <begin position="263"/>
        <end position="330"/>
    </location>
</feature>
<feature type="compositionally biased region" description="Basic and acidic residues" evidence="1">
    <location>
        <begin position="300"/>
        <end position="314"/>
    </location>
</feature>
<feature type="region of interest" description="Disordered" evidence="1">
    <location>
        <begin position="223"/>
        <end position="246"/>
    </location>
</feature>
<organism evidence="2 3">
    <name type="scientific">Crucibulum laeve</name>
    <dbReference type="NCBI Taxonomy" id="68775"/>
    <lineage>
        <taxon>Eukaryota</taxon>
        <taxon>Fungi</taxon>
        <taxon>Dikarya</taxon>
        <taxon>Basidiomycota</taxon>
        <taxon>Agaricomycotina</taxon>
        <taxon>Agaricomycetes</taxon>
        <taxon>Agaricomycetidae</taxon>
        <taxon>Agaricales</taxon>
        <taxon>Agaricineae</taxon>
        <taxon>Nidulariaceae</taxon>
        <taxon>Crucibulum</taxon>
    </lineage>
</organism>
<feature type="compositionally biased region" description="Polar residues" evidence="1">
    <location>
        <begin position="1"/>
        <end position="15"/>
    </location>
</feature>
<proteinExistence type="predicted"/>
<gene>
    <name evidence="2" type="ORF">BDQ12DRAFT_462864</name>
</gene>
<protein>
    <submittedName>
        <fullName evidence="2">Uncharacterized protein</fullName>
    </submittedName>
</protein>
<feature type="compositionally biased region" description="Pro residues" evidence="1">
    <location>
        <begin position="80"/>
        <end position="92"/>
    </location>
</feature>
<evidence type="ECO:0000313" key="3">
    <source>
        <dbReference type="Proteomes" id="UP000308652"/>
    </source>
</evidence>
<feature type="compositionally biased region" description="Low complexity" evidence="1">
    <location>
        <begin position="150"/>
        <end position="163"/>
    </location>
</feature>
<name>A0A5C3M5G5_9AGAR</name>
<dbReference type="AlphaFoldDB" id="A0A5C3M5G5"/>
<feature type="region of interest" description="Disordered" evidence="1">
    <location>
        <begin position="141"/>
        <end position="166"/>
    </location>
</feature>
<feature type="compositionally biased region" description="Polar residues" evidence="1">
    <location>
        <begin position="224"/>
        <end position="246"/>
    </location>
</feature>
<accession>A0A5C3M5G5</accession>
<feature type="region of interest" description="Disordered" evidence="1">
    <location>
        <begin position="1"/>
        <end position="96"/>
    </location>
</feature>
<evidence type="ECO:0000256" key="1">
    <source>
        <dbReference type="SAM" id="MobiDB-lite"/>
    </source>
</evidence>
<evidence type="ECO:0000313" key="2">
    <source>
        <dbReference type="EMBL" id="TFK40664.1"/>
    </source>
</evidence>